<dbReference type="SMART" id="SM00612">
    <property type="entry name" value="Kelch"/>
    <property type="match status" value="3"/>
</dbReference>
<evidence type="ECO:0000256" key="1">
    <source>
        <dbReference type="ARBA" id="ARBA00022441"/>
    </source>
</evidence>
<evidence type="ECO:0000313" key="3">
    <source>
        <dbReference type="EMBL" id="KAK9669267.1"/>
    </source>
</evidence>
<evidence type="ECO:0000256" key="2">
    <source>
        <dbReference type="ARBA" id="ARBA00022737"/>
    </source>
</evidence>
<dbReference type="Proteomes" id="UP001443914">
    <property type="component" value="Unassembled WGS sequence"/>
</dbReference>
<keyword evidence="1" id="KW-0880">Kelch repeat</keyword>
<accession>A0AAW1H363</accession>
<keyword evidence="2" id="KW-0677">Repeat</keyword>
<protein>
    <submittedName>
        <fullName evidence="3">Uncharacterized protein</fullName>
    </submittedName>
</protein>
<dbReference type="EMBL" id="JBDFQZ010000013">
    <property type="protein sequence ID" value="KAK9669267.1"/>
    <property type="molecule type" value="Genomic_DNA"/>
</dbReference>
<dbReference type="Gene3D" id="2.120.10.80">
    <property type="entry name" value="Kelch-type beta propeller"/>
    <property type="match status" value="1"/>
</dbReference>
<comment type="caution">
    <text evidence="3">The sequence shown here is derived from an EMBL/GenBank/DDBJ whole genome shotgun (WGS) entry which is preliminary data.</text>
</comment>
<proteinExistence type="predicted"/>
<dbReference type="PANTHER" id="PTHR46122:SF9">
    <property type="entry name" value="F-BOX_KELCH-REPEAT PROTEIN"/>
    <property type="match status" value="1"/>
</dbReference>
<gene>
    <name evidence="3" type="ORF">RND81_13G120600</name>
</gene>
<dbReference type="FunFam" id="2.120.10.80:FF:000007">
    <property type="entry name" value="F-box/kelch-repeat protein SKIP11"/>
    <property type="match status" value="1"/>
</dbReference>
<dbReference type="InterPro" id="IPR006652">
    <property type="entry name" value="Kelch_1"/>
</dbReference>
<name>A0AAW1H363_SAPOF</name>
<dbReference type="PANTHER" id="PTHR46122">
    <property type="entry name" value="GALACTOSE OXIDASE/KELCH REPEAT PROTEIN-RELATED"/>
    <property type="match status" value="1"/>
</dbReference>
<dbReference type="InterPro" id="IPR052439">
    <property type="entry name" value="F-box/Kelch-repeat"/>
</dbReference>
<evidence type="ECO:0000313" key="4">
    <source>
        <dbReference type="Proteomes" id="UP001443914"/>
    </source>
</evidence>
<dbReference type="GO" id="GO:0005634">
    <property type="term" value="C:nucleus"/>
    <property type="evidence" value="ECO:0007669"/>
    <property type="project" value="TreeGrafter"/>
</dbReference>
<dbReference type="AlphaFoldDB" id="A0AAW1H363"/>
<organism evidence="3 4">
    <name type="scientific">Saponaria officinalis</name>
    <name type="common">Common soapwort</name>
    <name type="synonym">Lychnis saponaria</name>
    <dbReference type="NCBI Taxonomy" id="3572"/>
    <lineage>
        <taxon>Eukaryota</taxon>
        <taxon>Viridiplantae</taxon>
        <taxon>Streptophyta</taxon>
        <taxon>Embryophyta</taxon>
        <taxon>Tracheophyta</taxon>
        <taxon>Spermatophyta</taxon>
        <taxon>Magnoliopsida</taxon>
        <taxon>eudicotyledons</taxon>
        <taxon>Gunneridae</taxon>
        <taxon>Pentapetalae</taxon>
        <taxon>Caryophyllales</taxon>
        <taxon>Caryophyllaceae</taxon>
        <taxon>Caryophylleae</taxon>
        <taxon>Saponaria</taxon>
    </lineage>
</organism>
<reference evidence="3" key="1">
    <citation type="submission" date="2024-03" db="EMBL/GenBank/DDBJ databases">
        <title>WGS assembly of Saponaria officinalis var. Norfolk2.</title>
        <authorList>
            <person name="Jenkins J."/>
            <person name="Shu S."/>
            <person name="Grimwood J."/>
            <person name="Barry K."/>
            <person name="Goodstein D."/>
            <person name="Schmutz J."/>
            <person name="Leebens-Mack J."/>
            <person name="Osbourn A."/>
        </authorList>
    </citation>
    <scope>NUCLEOTIDE SEQUENCE [LARGE SCALE GENOMIC DNA]</scope>
    <source>
        <strain evidence="3">JIC</strain>
    </source>
</reference>
<dbReference type="InterPro" id="IPR015915">
    <property type="entry name" value="Kelch-typ_b-propeller"/>
</dbReference>
<keyword evidence="4" id="KW-1185">Reference proteome</keyword>
<dbReference type="Pfam" id="PF01344">
    <property type="entry name" value="Kelch_1"/>
    <property type="match status" value="2"/>
</dbReference>
<dbReference type="SUPFAM" id="SSF117281">
    <property type="entry name" value="Kelch motif"/>
    <property type="match status" value="1"/>
</dbReference>
<sequence length="449" mass="50385">MVCWICINIDFSQMVEDLMQEGNLMHIDFSLRETSKSKRKSEDGEILGNSLKLLKIDKTEDMEVDFVNLSLSLIVHQSYTNNNNDNDNDNDNDRFDTSSLIHQIGRDNSVNCIARCSRSNYGSIAPLNRNFHSLIESNELYKLRRKMGMIEHWVYISCSLLEWEVFDPNYRRWKHLPRMPSIDCFMHSDKESLAVGTELLVFGKGITTHLIYKYSLLTNSWSSGTQMNTPRCLFGSSTLGEIAICAGGCDVWGNVFSSAELYNSETGIWEILPSMNKARKKCSAVFMDKKFYVLGGFGVGNSDPFTCGEVYDLERRAWTEIPNMLPLRNAEPGAPGATAMSEAPSLLTVVNNELYAADYARKDVCKYNKRTNSWAIVGSLPERVVSMNGWGLAFRGCGNQLTVVGGPRALDGGFIEVNAWDPSQSPQQWTVIGRKRSGGFVYNCAIMGC</sequence>